<evidence type="ECO:0000313" key="1">
    <source>
        <dbReference type="EMBL" id="CAI3686286.1"/>
    </source>
</evidence>
<evidence type="ECO:0000313" key="3">
    <source>
        <dbReference type="Proteomes" id="UP000220840"/>
    </source>
</evidence>
<dbReference type="RefSeq" id="WP_058294068.1">
    <property type="nucleotide sequence ID" value="NZ_CAKJVD010000011.1"/>
</dbReference>
<dbReference type="Proteomes" id="UP000220840">
    <property type="component" value="Unassembled WGS sequence"/>
</dbReference>
<sequence length="50" mass="5722">MVNKEGKVLKPEQLEELQKIISSVKYGSVTLIIQDGVLLQIEKNEKIRLK</sequence>
<dbReference type="AlphaFoldDB" id="A0A2A7MEZ3"/>
<dbReference type="EMBL" id="PDCJ01000002">
    <property type="protein sequence ID" value="PEG29901.1"/>
    <property type="molecule type" value="Genomic_DNA"/>
</dbReference>
<comment type="caution">
    <text evidence="2">The sequence shown here is derived from an EMBL/GenBank/DDBJ whole genome shotgun (WGS) entry which is preliminary data.</text>
</comment>
<gene>
    <name evidence="1" type="ORF">CNEO2_70075</name>
    <name evidence="2" type="ORF">CQ394_14735</name>
</gene>
<evidence type="ECO:0000313" key="2">
    <source>
        <dbReference type="EMBL" id="PEG29901.1"/>
    </source>
</evidence>
<protein>
    <submittedName>
        <fullName evidence="2">DUF2292 domain-containing protein</fullName>
    </submittedName>
</protein>
<dbReference type="GeneID" id="68876198"/>
<organism evidence="2 3">
    <name type="scientific">Clostridium neonatale</name>
    <dbReference type="NCBI Taxonomy" id="137838"/>
    <lineage>
        <taxon>Bacteria</taxon>
        <taxon>Bacillati</taxon>
        <taxon>Bacillota</taxon>
        <taxon>Clostridia</taxon>
        <taxon>Eubacteriales</taxon>
        <taxon>Clostridiaceae</taxon>
        <taxon>Clostridium</taxon>
    </lineage>
</organism>
<dbReference type="InterPro" id="IPR018743">
    <property type="entry name" value="DUF2292"/>
</dbReference>
<proteinExistence type="predicted"/>
<reference evidence="2 3" key="1">
    <citation type="submission" date="2017-10" db="EMBL/GenBank/DDBJ databases">
        <title>Effective Description of Clostridium neonatale sp. nov. linked to necrotizing enterocolitis in neonates and a clarification of species assignable to the genus Clostridium (Prazmowski 1880) emend. Lawson and Rainey 2016.</title>
        <authorList>
            <person name="Bernard K."/>
            <person name="Burdz T."/>
            <person name="Wiebe D."/>
            <person name="Balcewich B."/>
            <person name="Alfa M."/>
            <person name="Bernier A.-M."/>
        </authorList>
    </citation>
    <scope>NUCLEOTIDE SEQUENCE [LARGE SCALE GENOMIC DNA]</scope>
    <source>
        <strain evidence="2 3">LCDC99A005</strain>
    </source>
</reference>
<dbReference type="OrthoDB" id="1684946at2"/>
<dbReference type="Pfam" id="PF10055">
    <property type="entry name" value="DUF2292"/>
    <property type="match status" value="1"/>
</dbReference>
<dbReference type="STRING" id="137838.GCA_001458595_01177"/>
<dbReference type="Proteomes" id="UP001189143">
    <property type="component" value="Unassembled WGS sequence"/>
</dbReference>
<name>A0A2A7MEZ3_9CLOT</name>
<accession>A0A2A7MEZ3</accession>
<keyword evidence="3" id="KW-1185">Reference proteome</keyword>
<reference evidence="1" key="2">
    <citation type="submission" date="2022-10" db="EMBL/GenBank/DDBJ databases">
        <authorList>
            <person name="Aires J."/>
            <person name="Mesa V."/>
        </authorList>
    </citation>
    <scope>NUCLEOTIDE SEQUENCE</scope>
    <source>
        <strain evidence="1">Clostridium neonatale JD116</strain>
    </source>
</reference>
<dbReference type="EMBL" id="CAMTCP010000281">
    <property type="protein sequence ID" value="CAI3686286.1"/>
    <property type="molecule type" value="Genomic_DNA"/>
</dbReference>